<dbReference type="GO" id="GO:0046873">
    <property type="term" value="F:metal ion transmembrane transporter activity"/>
    <property type="evidence" value="ECO:0007669"/>
    <property type="project" value="InterPro"/>
</dbReference>
<feature type="transmembrane region" description="Helical" evidence="5">
    <location>
        <begin position="163"/>
        <end position="183"/>
    </location>
</feature>
<dbReference type="InterPro" id="IPR003689">
    <property type="entry name" value="ZIP"/>
</dbReference>
<reference evidence="6 7" key="1">
    <citation type="journal article" date="2016" name="Nat. Commun.">
        <title>Thousands of microbial genomes shed light on interconnected biogeochemical processes in an aquifer system.</title>
        <authorList>
            <person name="Anantharaman K."/>
            <person name="Brown C.T."/>
            <person name="Hug L.A."/>
            <person name="Sharon I."/>
            <person name="Castelle C.J."/>
            <person name="Probst A.J."/>
            <person name="Thomas B.C."/>
            <person name="Singh A."/>
            <person name="Wilkins M.J."/>
            <person name="Karaoz U."/>
            <person name="Brodie E.L."/>
            <person name="Williams K.H."/>
            <person name="Hubbard S.S."/>
            <person name="Banfield J.F."/>
        </authorList>
    </citation>
    <scope>NUCLEOTIDE SEQUENCE [LARGE SCALE GENOMIC DNA]</scope>
</reference>
<feature type="transmembrane region" description="Helical" evidence="5">
    <location>
        <begin position="189"/>
        <end position="207"/>
    </location>
</feature>
<proteinExistence type="predicted"/>
<sequence length="246" mass="26491">MILVWIILSTLVISLFSLIGVVTLAIKESFLNKILLLLVGFSAGALAGGAFLHLLPEALEKLTAADTFLYTLLGFTLFFLLERILHWRHCHEGHCDVHAFTYLNLYGDGLHNFIDGLVIAGSFVISIPLGIATSLAVALHEIPQEIGDFAVLIYGGFSKYKALAYNLLSALTAVLGGIIGYYLSSAIAGFAPALLPLTAGGFIYIAASDLIPELHKETNLLKANLAFVLFILGIIFMWGIKQLGIG</sequence>
<dbReference type="PANTHER" id="PTHR16950">
    <property type="entry name" value="ZINC TRANSPORTER SLC39A7 HISTIDINE-RICH MEMBRANE PROTEIN KE4"/>
    <property type="match status" value="1"/>
</dbReference>
<feature type="transmembrane region" description="Helical" evidence="5">
    <location>
        <begin position="34"/>
        <end position="55"/>
    </location>
</feature>
<evidence type="ECO:0000313" key="7">
    <source>
        <dbReference type="Proteomes" id="UP000177309"/>
    </source>
</evidence>
<dbReference type="Proteomes" id="UP000177309">
    <property type="component" value="Unassembled WGS sequence"/>
</dbReference>
<evidence type="ECO:0000256" key="5">
    <source>
        <dbReference type="SAM" id="Phobius"/>
    </source>
</evidence>
<dbReference type="AlphaFoldDB" id="A0A1F4TNN0"/>
<feature type="transmembrane region" description="Helical" evidence="5">
    <location>
        <begin position="219"/>
        <end position="240"/>
    </location>
</feature>
<dbReference type="Pfam" id="PF02535">
    <property type="entry name" value="Zip"/>
    <property type="match status" value="2"/>
</dbReference>
<dbReference type="EMBL" id="MEUI01000030">
    <property type="protein sequence ID" value="OGC33683.1"/>
    <property type="molecule type" value="Genomic_DNA"/>
</dbReference>
<dbReference type="PANTHER" id="PTHR16950:SF16">
    <property type="entry name" value="ZINC TRANSPORTER ZIP13"/>
    <property type="match status" value="1"/>
</dbReference>
<feature type="transmembrane region" description="Helical" evidence="5">
    <location>
        <begin position="67"/>
        <end position="85"/>
    </location>
</feature>
<protein>
    <recommendedName>
        <fullName evidence="8">ZIP family metal transporter</fullName>
    </recommendedName>
</protein>
<evidence type="ECO:0000313" key="6">
    <source>
        <dbReference type="EMBL" id="OGC33683.1"/>
    </source>
</evidence>
<evidence type="ECO:0000256" key="1">
    <source>
        <dbReference type="ARBA" id="ARBA00004141"/>
    </source>
</evidence>
<evidence type="ECO:0000256" key="4">
    <source>
        <dbReference type="ARBA" id="ARBA00023136"/>
    </source>
</evidence>
<accession>A0A1F4TNN0</accession>
<keyword evidence="3 5" id="KW-1133">Transmembrane helix</keyword>
<comment type="subcellular location">
    <subcellularLocation>
        <location evidence="1">Membrane</location>
        <topology evidence="1">Multi-pass membrane protein</topology>
    </subcellularLocation>
</comment>
<keyword evidence="2 5" id="KW-0812">Transmembrane</keyword>
<evidence type="ECO:0000256" key="3">
    <source>
        <dbReference type="ARBA" id="ARBA00022989"/>
    </source>
</evidence>
<evidence type="ECO:0008006" key="8">
    <source>
        <dbReference type="Google" id="ProtNLM"/>
    </source>
</evidence>
<gene>
    <name evidence="6" type="ORF">A2462_02305</name>
</gene>
<name>A0A1F4TNN0_UNCSA</name>
<feature type="transmembrane region" description="Helical" evidence="5">
    <location>
        <begin position="6"/>
        <end position="27"/>
    </location>
</feature>
<keyword evidence="4 5" id="KW-0472">Membrane</keyword>
<evidence type="ECO:0000256" key="2">
    <source>
        <dbReference type="ARBA" id="ARBA00022692"/>
    </source>
</evidence>
<dbReference type="GO" id="GO:0016020">
    <property type="term" value="C:membrane"/>
    <property type="evidence" value="ECO:0007669"/>
    <property type="project" value="UniProtKB-SubCell"/>
</dbReference>
<organism evidence="6 7">
    <name type="scientific">candidate division WOR-1 bacterium RIFOXYC2_FULL_41_25</name>
    <dbReference type="NCBI Taxonomy" id="1802586"/>
    <lineage>
        <taxon>Bacteria</taxon>
        <taxon>Bacillati</taxon>
        <taxon>Saganbacteria</taxon>
    </lineage>
</organism>
<comment type="caution">
    <text evidence="6">The sequence shown here is derived from an EMBL/GenBank/DDBJ whole genome shotgun (WGS) entry which is preliminary data.</text>
</comment>